<dbReference type="InterPro" id="IPR051044">
    <property type="entry name" value="MAG_DAG_Lipase"/>
</dbReference>
<proteinExistence type="predicted"/>
<dbReference type="InterPro" id="IPR022742">
    <property type="entry name" value="Hydrolase_4"/>
</dbReference>
<dbReference type="Pfam" id="PF12146">
    <property type="entry name" value="Hydrolase_4"/>
    <property type="match status" value="1"/>
</dbReference>
<dbReference type="PANTHER" id="PTHR11614">
    <property type="entry name" value="PHOSPHOLIPASE-RELATED"/>
    <property type="match status" value="1"/>
</dbReference>
<name>A0A518FJ29_9PLAN</name>
<dbReference type="GO" id="GO:0016787">
    <property type="term" value="F:hydrolase activity"/>
    <property type="evidence" value="ECO:0007669"/>
    <property type="project" value="UniProtKB-KW"/>
</dbReference>
<keyword evidence="2" id="KW-0378">Hydrolase</keyword>
<dbReference type="EC" id="3.1.1.-" evidence="2"/>
<evidence type="ECO:0000313" key="2">
    <source>
        <dbReference type="EMBL" id="QDV16280.1"/>
    </source>
</evidence>
<gene>
    <name evidence="2" type="primary">ytpA</name>
    <name evidence="2" type="ORF">Pan153_09070</name>
</gene>
<dbReference type="InterPro" id="IPR029058">
    <property type="entry name" value="AB_hydrolase_fold"/>
</dbReference>
<reference evidence="2 3" key="1">
    <citation type="submission" date="2019-02" db="EMBL/GenBank/DDBJ databases">
        <title>Deep-cultivation of Planctomycetes and their phenomic and genomic characterization uncovers novel biology.</title>
        <authorList>
            <person name="Wiegand S."/>
            <person name="Jogler M."/>
            <person name="Boedeker C."/>
            <person name="Pinto D."/>
            <person name="Vollmers J."/>
            <person name="Rivas-Marin E."/>
            <person name="Kohn T."/>
            <person name="Peeters S.H."/>
            <person name="Heuer A."/>
            <person name="Rast P."/>
            <person name="Oberbeckmann S."/>
            <person name="Bunk B."/>
            <person name="Jeske O."/>
            <person name="Meyerdierks A."/>
            <person name="Storesund J.E."/>
            <person name="Kallscheuer N."/>
            <person name="Luecker S."/>
            <person name="Lage O.M."/>
            <person name="Pohl T."/>
            <person name="Merkel B.J."/>
            <person name="Hornburger P."/>
            <person name="Mueller R.-W."/>
            <person name="Bruemmer F."/>
            <person name="Labrenz M."/>
            <person name="Spormann A.M."/>
            <person name="Op den Camp H."/>
            <person name="Overmann J."/>
            <person name="Amann R."/>
            <person name="Jetten M.S.M."/>
            <person name="Mascher T."/>
            <person name="Medema M.H."/>
            <person name="Devos D.P."/>
            <person name="Kaster A.-K."/>
            <person name="Ovreas L."/>
            <person name="Rohde M."/>
            <person name="Galperin M.Y."/>
            <person name="Jogler C."/>
        </authorList>
    </citation>
    <scope>NUCLEOTIDE SEQUENCE [LARGE SCALE GENOMIC DNA]</scope>
    <source>
        <strain evidence="2 3">Pan153</strain>
    </source>
</reference>
<organism evidence="2 3">
    <name type="scientific">Gimesia panareensis</name>
    <dbReference type="NCBI Taxonomy" id="2527978"/>
    <lineage>
        <taxon>Bacteria</taxon>
        <taxon>Pseudomonadati</taxon>
        <taxon>Planctomycetota</taxon>
        <taxon>Planctomycetia</taxon>
        <taxon>Planctomycetales</taxon>
        <taxon>Planctomycetaceae</taxon>
        <taxon>Gimesia</taxon>
    </lineage>
</organism>
<dbReference type="SUPFAM" id="SSF53474">
    <property type="entry name" value="alpha/beta-Hydrolases"/>
    <property type="match status" value="1"/>
</dbReference>
<protein>
    <submittedName>
        <fullName evidence="2">Phospholipase YtpA</fullName>
        <ecNumber evidence="2">3.1.1.-</ecNumber>
    </submittedName>
</protein>
<sequence>MVEPVIQEFVASDNYRLKGRVWYPEEGSVRGALVVLHGIQSHSGWYEASCRQLCEEGYQIFFFDRRGSGLNREQRGDAPHWQRLVQDVVQILTWVRADRASGEATPLILQAMSWGAKLAVVVASLRPDLMDGVALLYPGIKARIRPNSLQKLQLKLAEKLGVRQKRVEIPLNDPVLFTGDPGWQSFIRNDPLALHEVTVSFLLANRELDRLVDRSAEQMTCPVFCQLAGNDQIIDHRATEAWFHQIRSEHKRLISYPSARHTLEFEPQREQIVADYADWLAGFAASAKI</sequence>
<evidence type="ECO:0000259" key="1">
    <source>
        <dbReference type="Pfam" id="PF12146"/>
    </source>
</evidence>
<dbReference type="OrthoDB" id="233176at2"/>
<dbReference type="AlphaFoldDB" id="A0A518FJ29"/>
<evidence type="ECO:0000313" key="3">
    <source>
        <dbReference type="Proteomes" id="UP000320839"/>
    </source>
</evidence>
<dbReference type="Gene3D" id="3.40.50.1820">
    <property type="entry name" value="alpha/beta hydrolase"/>
    <property type="match status" value="1"/>
</dbReference>
<feature type="domain" description="Serine aminopeptidase S33" evidence="1">
    <location>
        <begin position="28"/>
        <end position="268"/>
    </location>
</feature>
<dbReference type="Proteomes" id="UP000320839">
    <property type="component" value="Chromosome"/>
</dbReference>
<accession>A0A518FJ29</accession>
<dbReference type="EMBL" id="CP036317">
    <property type="protein sequence ID" value="QDV16280.1"/>
    <property type="molecule type" value="Genomic_DNA"/>
</dbReference>